<organism evidence="2 3">
    <name type="scientific">Araneus ventricosus</name>
    <name type="common">Orbweaver spider</name>
    <name type="synonym">Epeira ventricosa</name>
    <dbReference type="NCBI Taxonomy" id="182803"/>
    <lineage>
        <taxon>Eukaryota</taxon>
        <taxon>Metazoa</taxon>
        <taxon>Ecdysozoa</taxon>
        <taxon>Arthropoda</taxon>
        <taxon>Chelicerata</taxon>
        <taxon>Arachnida</taxon>
        <taxon>Araneae</taxon>
        <taxon>Araneomorphae</taxon>
        <taxon>Entelegynae</taxon>
        <taxon>Araneoidea</taxon>
        <taxon>Araneidae</taxon>
        <taxon>Araneus</taxon>
    </lineage>
</organism>
<name>A0A4Y2T2J9_ARAVE</name>
<dbReference type="EMBL" id="BGPR01025702">
    <property type="protein sequence ID" value="GBN94822.1"/>
    <property type="molecule type" value="Genomic_DNA"/>
</dbReference>
<sequence length="123" mass="14202">MTFFRPSDVPAFTISNRTSPQRQPKMSRPTPILVSSTPGRRASMRHYIPLSLFIMFAYQSFRFLELLKMGLGDADLTKNVDATEKSSVCRLVHRDKIRYTSATWASEIDVRQPPVYGEHYLFQ</sequence>
<proteinExistence type="predicted"/>
<comment type="caution">
    <text evidence="2">The sequence shown here is derived from an EMBL/GenBank/DDBJ whole genome shotgun (WGS) entry which is preliminary data.</text>
</comment>
<gene>
    <name evidence="2" type="ORF">AVEN_80651_1</name>
</gene>
<dbReference type="Proteomes" id="UP000499080">
    <property type="component" value="Unassembled WGS sequence"/>
</dbReference>
<protein>
    <submittedName>
        <fullName evidence="2">Uncharacterized protein</fullName>
    </submittedName>
</protein>
<evidence type="ECO:0000256" key="1">
    <source>
        <dbReference type="SAM" id="MobiDB-lite"/>
    </source>
</evidence>
<feature type="compositionally biased region" description="Polar residues" evidence="1">
    <location>
        <begin position="13"/>
        <end position="24"/>
    </location>
</feature>
<evidence type="ECO:0000313" key="3">
    <source>
        <dbReference type="Proteomes" id="UP000499080"/>
    </source>
</evidence>
<accession>A0A4Y2T2J9</accession>
<evidence type="ECO:0000313" key="2">
    <source>
        <dbReference type="EMBL" id="GBN94822.1"/>
    </source>
</evidence>
<feature type="region of interest" description="Disordered" evidence="1">
    <location>
        <begin position="1"/>
        <end position="37"/>
    </location>
</feature>
<keyword evidence="3" id="KW-1185">Reference proteome</keyword>
<reference evidence="2 3" key="1">
    <citation type="journal article" date="2019" name="Sci. Rep.">
        <title>Orb-weaving spider Araneus ventricosus genome elucidates the spidroin gene catalogue.</title>
        <authorList>
            <person name="Kono N."/>
            <person name="Nakamura H."/>
            <person name="Ohtoshi R."/>
            <person name="Moran D.A.P."/>
            <person name="Shinohara A."/>
            <person name="Yoshida Y."/>
            <person name="Fujiwara M."/>
            <person name="Mori M."/>
            <person name="Tomita M."/>
            <person name="Arakawa K."/>
        </authorList>
    </citation>
    <scope>NUCLEOTIDE SEQUENCE [LARGE SCALE GENOMIC DNA]</scope>
</reference>
<dbReference type="AlphaFoldDB" id="A0A4Y2T2J9"/>